<dbReference type="Proteomes" id="UP000006868">
    <property type="component" value="Plasmid pSC2"/>
</dbReference>
<keyword evidence="2" id="KW-0614">Plasmid</keyword>
<reference evidence="2 3" key="1">
    <citation type="journal article" date="2011" name="J. Bacteriol.">
        <title>Complete genome sequence of Paenibacillus polymyxa SC2, a strain of plant growth-promoting Rhizobacterium with broad-spectrum antimicrobial activity.</title>
        <authorList>
            <person name="Ma M."/>
            <person name="Wang C."/>
            <person name="Ding Y."/>
            <person name="Li L."/>
            <person name="Shen D."/>
            <person name="Jiang X."/>
            <person name="Guan D."/>
            <person name="Cao F."/>
            <person name="Chen H."/>
            <person name="Feng R."/>
            <person name="Wang X."/>
            <person name="Ge Y."/>
            <person name="Yao L."/>
            <person name="Bing X."/>
            <person name="Yang X."/>
            <person name="Li J."/>
            <person name="Du B."/>
        </authorList>
    </citation>
    <scope>NUCLEOTIDE SEQUENCE [LARGE SCALE GENOMIC DNA]</scope>
    <source>
        <strain evidence="2 3">SC2</strain>
        <plasmid evidence="3">pSC2</plasmid>
    </source>
</reference>
<dbReference type="EMBL" id="CP002214">
    <property type="protein sequence ID" value="ADO59572.2"/>
    <property type="molecule type" value="Genomic_DNA"/>
</dbReference>
<geneLocation type="plasmid" evidence="2 3">
    <name>pSC2</name>
</geneLocation>
<feature type="coiled-coil region" evidence="1">
    <location>
        <begin position="1"/>
        <end position="28"/>
    </location>
</feature>
<gene>
    <name evidence="2" type="ORF">PPSC2_27235</name>
</gene>
<organism evidence="2 3">
    <name type="scientific">Paenibacillus polymyxa (strain SC2)</name>
    <name type="common">Bacillus polymyxa</name>
    <dbReference type="NCBI Taxonomy" id="886882"/>
    <lineage>
        <taxon>Bacteria</taxon>
        <taxon>Bacillati</taxon>
        <taxon>Bacillota</taxon>
        <taxon>Bacilli</taxon>
        <taxon>Bacillales</taxon>
        <taxon>Paenibacillaceae</taxon>
        <taxon>Paenibacillus</taxon>
    </lineage>
</organism>
<accession>E3EL10</accession>
<protein>
    <submittedName>
        <fullName evidence="2">Uncharacterized protein</fullName>
    </submittedName>
</protein>
<evidence type="ECO:0000313" key="3">
    <source>
        <dbReference type="Proteomes" id="UP000006868"/>
    </source>
</evidence>
<keyword evidence="1" id="KW-0175">Coiled coil</keyword>
<dbReference type="HOGENOM" id="CLU_1538577_0_0_9"/>
<proteinExistence type="predicted"/>
<dbReference type="PATRIC" id="fig|886882.15.peg.5764"/>
<dbReference type="AlphaFoldDB" id="E3EL10"/>
<dbReference type="KEGG" id="ppm:PPSC2_27235"/>
<evidence type="ECO:0000313" key="2">
    <source>
        <dbReference type="EMBL" id="ADO59572.2"/>
    </source>
</evidence>
<evidence type="ECO:0000256" key="1">
    <source>
        <dbReference type="SAM" id="Coils"/>
    </source>
</evidence>
<name>E3EL10_PAEPS</name>
<sequence>MNVLIEMNKALEIENKALVAENERLKQTLSWSYEQKTIINAFSSLANLNFDYIGDLFQENEIEKVEIHSFMRFGEADECFVGLRYGVKMFGINREGCKQEYLSIPVFEIGDGCFYNQRANARRLNTYTFTRHMADYIESEVLRGCARREYTITIKRTESKIDDLLYFKKEQVET</sequence>